<evidence type="ECO:0000256" key="5">
    <source>
        <dbReference type="ARBA" id="ARBA00023136"/>
    </source>
</evidence>
<organism evidence="7 8">
    <name type="scientific">Xanthomonas albilineans (strain GPE PC73 / CFBP 7063)</name>
    <dbReference type="NCBI Taxonomy" id="380358"/>
    <lineage>
        <taxon>Bacteria</taxon>
        <taxon>Pseudomonadati</taxon>
        <taxon>Pseudomonadota</taxon>
        <taxon>Gammaproteobacteria</taxon>
        <taxon>Lysobacterales</taxon>
        <taxon>Lysobacteraceae</taxon>
        <taxon>Xanthomonas</taxon>
    </lineage>
</organism>
<evidence type="ECO:0000256" key="6">
    <source>
        <dbReference type="ARBA" id="ARBA00023315"/>
    </source>
</evidence>
<dbReference type="AlphaFoldDB" id="D2UFS2"/>
<dbReference type="Pfam" id="PF03279">
    <property type="entry name" value="Lip_A_acyltrans"/>
    <property type="match status" value="1"/>
</dbReference>
<evidence type="ECO:0000313" key="8">
    <source>
        <dbReference type="Proteomes" id="UP000001890"/>
    </source>
</evidence>
<dbReference type="KEGG" id="xal:XALC_2756"/>
<keyword evidence="5" id="KW-0472">Membrane</keyword>
<name>D2UFS2_XANAP</name>
<dbReference type="GO" id="GO:0016746">
    <property type="term" value="F:acyltransferase activity"/>
    <property type="evidence" value="ECO:0007669"/>
    <property type="project" value="UniProtKB-KW"/>
</dbReference>
<keyword evidence="2" id="KW-1003">Cell membrane</keyword>
<keyword evidence="4" id="KW-0808">Transferase</keyword>
<evidence type="ECO:0000256" key="3">
    <source>
        <dbReference type="ARBA" id="ARBA00022519"/>
    </source>
</evidence>
<dbReference type="Proteomes" id="UP000001890">
    <property type="component" value="Chromosome"/>
</dbReference>
<dbReference type="InterPro" id="IPR004960">
    <property type="entry name" value="LipA_acyltrans"/>
</dbReference>
<dbReference type="GO" id="GO:0005886">
    <property type="term" value="C:plasma membrane"/>
    <property type="evidence" value="ECO:0007669"/>
    <property type="project" value="UniProtKB-SubCell"/>
</dbReference>
<evidence type="ECO:0000256" key="1">
    <source>
        <dbReference type="ARBA" id="ARBA00004533"/>
    </source>
</evidence>
<proteinExistence type="predicted"/>
<dbReference type="GO" id="GO:0009247">
    <property type="term" value="P:glycolipid biosynthetic process"/>
    <property type="evidence" value="ECO:0007669"/>
    <property type="project" value="UniProtKB-ARBA"/>
</dbReference>
<sequence>MPHVKTPISLKKFLIDYFLFFATQNKKSRIIEYTTGIKFSEADFDIMTDACKNSGCTINHYYRWRLRERLAIDILKQSDSVACINFIKNNTHNIEEIEQAVIKADSGILLTTMHYGSFVPAIFALVSHISKFRKICVIYDPPEVNAKNRDFDLIAKKMATEFGDDFTPVHNNSRGLASVIRTLKTGGVAVIMTDVFHSIKNTYTIDFMGRFYRTLLGAAYIARRSNSAIIPFLSKPIMEDYKFKIIRSNHIKANEIYDQLKPIARRPDFYCDHNTISKIYKCYEEMIGNDLIYWLYIFEHSCHPTTPKYYKEINTTQLDAIISKDPRINAAKIPEISI</sequence>
<gene>
    <name evidence="7" type="ordered locus">XALc_2756</name>
</gene>
<keyword evidence="8" id="KW-1185">Reference proteome</keyword>
<evidence type="ECO:0000256" key="4">
    <source>
        <dbReference type="ARBA" id="ARBA00022679"/>
    </source>
</evidence>
<keyword evidence="3" id="KW-0997">Cell inner membrane</keyword>
<dbReference type="STRING" id="380358.XALC_2756"/>
<reference evidence="7 8" key="1">
    <citation type="journal article" date="2009" name="BMC Genomics">
        <title>The complete genome sequence of Xanthomonas albilineans provides new insights into the reductive genome evolution of the xylem-limited Xanthomonadaceae.</title>
        <authorList>
            <person name="Pieretti I."/>
            <person name="Royer M."/>
            <person name="Barbe V."/>
            <person name="Carrere S."/>
            <person name="Koebnik R."/>
            <person name="Cociancich S."/>
            <person name="Couloux A."/>
            <person name="Darrasse A."/>
            <person name="Gouzy J."/>
            <person name="Jacques M.A."/>
            <person name="Lauber E."/>
            <person name="Manceau C."/>
            <person name="Mangenot S."/>
            <person name="Poussier S."/>
            <person name="Segurens B."/>
            <person name="Szurek B."/>
            <person name="Verdier V."/>
            <person name="Arlat M."/>
            <person name="Rott P."/>
        </authorList>
    </citation>
    <scope>NUCLEOTIDE SEQUENCE [LARGE SCALE GENOMIC DNA]</scope>
    <source>
        <strain evidence="8">GPE PC73 / CFBP 7063</strain>
    </source>
</reference>
<dbReference type="EMBL" id="FP565176">
    <property type="protein sequence ID" value="CBA17233.1"/>
    <property type="molecule type" value="Genomic_DNA"/>
</dbReference>
<comment type="subcellular location">
    <subcellularLocation>
        <location evidence="1">Cell inner membrane</location>
    </subcellularLocation>
</comment>
<accession>D2UFS2</accession>
<evidence type="ECO:0000313" key="7">
    <source>
        <dbReference type="EMBL" id="CBA17233.1"/>
    </source>
</evidence>
<keyword evidence="6" id="KW-0012">Acyltransferase</keyword>
<protein>
    <submittedName>
        <fullName evidence="7">Uncharacterized protein</fullName>
    </submittedName>
</protein>
<evidence type="ECO:0000256" key="2">
    <source>
        <dbReference type="ARBA" id="ARBA00022475"/>
    </source>
</evidence>